<dbReference type="EMBL" id="JACXVP010000001">
    <property type="protein sequence ID" value="KAG5630552.1"/>
    <property type="molecule type" value="Genomic_DNA"/>
</dbReference>
<gene>
    <name evidence="1" type="ORF">H5410_002269</name>
</gene>
<accession>A0A9J6B1J4</accession>
<name>A0A9J6B1J4_SOLCO</name>
<keyword evidence="2" id="KW-1185">Reference proteome</keyword>
<evidence type="ECO:0000313" key="2">
    <source>
        <dbReference type="Proteomes" id="UP000824120"/>
    </source>
</evidence>
<organism evidence="1 2">
    <name type="scientific">Solanum commersonii</name>
    <name type="common">Commerson's wild potato</name>
    <name type="synonym">Commerson's nightshade</name>
    <dbReference type="NCBI Taxonomy" id="4109"/>
    <lineage>
        <taxon>Eukaryota</taxon>
        <taxon>Viridiplantae</taxon>
        <taxon>Streptophyta</taxon>
        <taxon>Embryophyta</taxon>
        <taxon>Tracheophyta</taxon>
        <taxon>Spermatophyta</taxon>
        <taxon>Magnoliopsida</taxon>
        <taxon>eudicotyledons</taxon>
        <taxon>Gunneridae</taxon>
        <taxon>Pentapetalae</taxon>
        <taxon>asterids</taxon>
        <taxon>lamiids</taxon>
        <taxon>Solanales</taxon>
        <taxon>Solanaceae</taxon>
        <taxon>Solanoideae</taxon>
        <taxon>Solaneae</taxon>
        <taxon>Solanum</taxon>
    </lineage>
</organism>
<evidence type="ECO:0000313" key="1">
    <source>
        <dbReference type="EMBL" id="KAG5630552.1"/>
    </source>
</evidence>
<reference evidence="1 2" key="1">
    <citation type="submission" date="2020-09" db="EMBL/GenBank/DDBJ databases">
        <title>De no assembly of potato wild relative species, Solanum commersonii.</title>
        <authorList>
            <person name="Cho K."/>
        </authorList>
    </citation>
    <scope>NUCLEOTIDE SEQUENCE [LARGE SCALE GENOMIC DNA]</scope>
    <source>
        <strain evidence="1">LZ3.2</strain>
        <tissue evidence="1">Leaf</tissue>
    </source>
</reference>
<sequence>MLTSQRIGLRREGKDVDVMGHAYEGPTTASQVKPQSNYLGQPTHLNKIPTKVVEPFIKDINIWPVNTKAQNTLSTCIEQSMWSEVSRRAIQTESLQLDDIEQRHSKLILSEIRETSDITKEGEVQGNSQ</sequence>
<comment type="caution">
    <text evidence="1">The sequence shown here is derived from an EMBL/GenBank/DDBJ whole genome shotgun (WGS) entry which is preliminary data.</text>
</comment>
<proteinExistence type="predicted"/>
<dbReference type="AlphaFoldDB" id="A0A9J6B1J4"/>
<dbReference type="Proteomes" id="UP000824120">
    <property type="component" value="Chromosome 1"/>
</dbReference>
<protein>
    <submittedName>
        <fullName evidence="1">Uncharacterized protein</fullName>
    </submittedName>
</protein>